<dbReference type="PROSITE" id="PS50995">
    <property type="entry name" value="HTH_MARR_2"/>
    <property type="match status" value="1"/>
</dbReference>
<dbReference type="PATRIC" id="fig|1653479.3.peg.2914"/>
<evidence type="ECO:0000313" key="3">
    <source>
        <dbReference type="Proteomes" id="UP000076038"/>
    </source>
</evidence>
<dbReference type="InterPro" id="IPR036390">
    <property type="entry name" value="WH_DNA-bd_sf"/>
</dbReference>
<dbReference type="GO" id="GO:0003700">
    <property type="term" value="F:DNA-binding transcription factor activity"/>
    <property type="evidence" value="ECO:0007669"/>
    <property type="project" value="InterPro"/>
</dbReference>
<dbReference type="AlphaFoldDB" id="A0A143QNV4"/>
<dbReference type="InterPro" id="IPR000835">
    <property type="entry name" value="HTH_MarR-typ"/>
</dbReference>
<dbReference type="SMART" id="SM00347">
    <property type="entry name" value="HTH_MARR"/>
    <property type="match status" value="1"/>
</dbReference>
<dbReference type="Proteomes" id="UP000076038">
    <property type="component" value="Chromosome"/>
</dbReference>
<dbReference type="Gene3D" id="1.10.10.10">
    <property type="entry name" value="Winged helix-like DNA-binding domain superfamily/Winged helix DNA-binding domain"/>
    <property type="match status" value="1"/>
</dbReference>
<protein>
    <recommendedName>
        <fullName evidence="1">HTH marR-type domain-containing protein</fullName>
    </recommendedName>
</protein>
<dbReference type="Pfam" id="PF01047">
    <property type="entry name" value="MarR"/>
    <property type="match status" value="1"/>
</dbReference>
<dbReference type="KEGG" id="rhs:A3Q41_02881"/>
<dbReference type="GO" id="GO:0006950">
    <property type="term" value="P:response to stress"/>
    <property type="evidence" value="ECO:0007669"/>
    <property type="project" value="TreeGrafter"/>
</dbReference>
<dbReference type="InterPro" id="IPR036388">
    <property type="entry name" value="WH-like_DNA-bd_sf"/>
</dbReference>
<evidence type="ECO:0000313" key="2">
    <source>
        <dbReference type="EMBL" id="AMY24172.1"/>
    </source>
</evidence>
<dbReference type="EMBL" id="CP015220">
    <property type="protein sequence ID" value="AMY24172.1"/>
    <property type="molecule type" value="Genomic_DNA"/>
</dbReference>
<feature type="domain" description="HTH marR-type" evidence="1">
    <location>
        <begin position="1"/>
        <end position="134"/>
    </location>
</feature>
<reference evidence="2 3" key="1">
    <citation type="journal article" date="2016" name="Genome Announc.">
        <title>Complete Genome and Plasmid Sequences for Rhodococcus fascians D188 and Draft Sequences for Rhodococcus Isolates PBTS 1 and PBTS 2.</title>
        <authorList>
            <person name="Stamler R.A."/>
            <person name="Vereecke D."/>
            <person name="Zhang Y."/>
            <person name="Schilkey F."/>
            <person name="Devitt N."/>
            <person name="Randall J.J."/>
        </authorList>
    </citation>
    <scope>NUCLEOTIDE SEQUENCE [LARGE SCALE GENOMIC DNA]</scope>
    <source>
        <strain evidence="2 3">PBTS2</strain>
    </source>
</reference>
<reference evidence="3" key="2">
    <citation type="submission" date="2016-04" db="EMBL/GenBank/DDBJ databases">
        <title>Complete Genome and Plasmid Sequences for Rhodococcus fascians D188 and Draft Sequences for Rhodococcus spp. Isolates PBTS 1 and PBTS 2.</title>
        <authorList>
            <person name="Stamer R."/>
            <person name="Vereecke D."/>
            <person name="Zhang Y."/>
            <person name="Schilkey F."/>
            <person name="Devitt N."/>
            <person name="Randall J."/>
        </authorList>
    </citation>
    <scope>NUCLEOTIDE SEQUENCE [LARGE SCALE GENOMIC DNA]</scope>
    <source>
        <strain evidence="3">PBTS2</strain>
    </source>
</reference>
<dbReference type="SUPFAM" id="SSF46785">
    <property type="entry name" value="Winged helix' DNA-binding domain"/>
    <property type="match status" value="1"/>
</dbReference>
<accession>A0A143QNV4</accession>
<keyword evidence="3" id="KW-1185">Reference proteome</keyword>
<gene>
    <name evidence="2" type="ORF">A3Q41_02881</name>
</gene>
<sequence length="136" mass="15040">MDILEATLRLQELALRINDDFLPYATREGLTLVTAHALWKVHPDRTDLTMSEVATQLGCNASNATFVVKQLEARGFVERTPDSVDGRRKFVGLTDDGARARERLGQALTSVSPLKSLAEEELALFVSTLDVLSKVR</sequence>
<dbReference type="PANTHER" id="PTHR33164">
    <property type="entry name" value="TRANSCRIPTIONAL REGULATOR, MARR FAMILY"/>
    <property type="match status" value="1"/>
</dbReference>
<evidence type="ECO:0000259" key="1">
    <source>
        <dbReference type="PROSITE" id="PS50995"/>
    </source>
</evidence>
<dbReference type="PANTHER" id="PTHR33164:SF99">
    <property type="entry name" value="MARR FAMILY REGULATORY PROTEIN"/>
    <property type="match status" value="1"/>
</dbReference>
<dbReference type="OrthoDB" id="4463574at2"/>
<dbReference type="RefSeq" id="WP_053068785.1">
    <property type="nucleotide sequence ID" value="NZ_CP015220.1"/>
</dbReference>
<dbReference type="InterPro" id="IPR039422">
    <property type="entry name" value="MarR/SlyA-like"/>
</dbReference>
<name>A0A143QNV4_RHOFA</name>
<proteinExistence type="predicted"/>
<dbReference type="PRINTS" id="PR00598">
    <property type="entry name" value="HTHMARR"/>
</dbReference>
<organism evidence="2 3">
    <name type="scientific">Rhodococcoides fascians</name>
    <name type="common">Rhodococcus fascians</name>
    <dbReference type="NCBI Taxonomy" id="1828"/>
    <lineage>
        <taxon>Bacteria</taxon>
        <taxon>Bacillati</taxon>
        <taxon>Actinomycetota</taxon>
        <taxon>Actinomycetes</taxon>
        <taxon>Mycobacteriales</taxon>
        <taxon>Nocardiaceae</taxon>
        <taxon>Rhodococcoides</taxon>
    </lineage>
</organism>